<keyword evidence="2 9" id="KW-0813">Transport</keyword>
<evidence type="ECO:0000256" key="7">
    <source>
        <dbReference type="ARBA" id="ARBA00023034"/>
    </source>
</evidence>
<organism evidence="11 12">
    <name type="scientific">Venustampulla echinocandica</name>
    <dbReference type="NCBI Taxonomy" id="2656787"/>
    <lineage>
        <taxon>Eukaryota</taxon>
        <taxon>Fungi</taxon>
        <taxon>Dikarya</taxon>
        <taxon>Ascomycota</taxon>
        <taxon>Pezizomycotina</taxon>
        <taxon>Leotiomycetes</taxon>
        <taxon>Helotiales</taxon>
        <taxon>Pleuroascaceae</taxon>
        <taxon>Venustampulla</taxon>
    </lineage>
</organism>
<proteinExistence type="inferred from homology"/>
<evidence type="ECO:0000256" key="10">
    <source>
        <dbReference type="SAM" id="MobiDB-lite"/>
    </source>
</evidence>
<evidence type="ECO:0000256" key="6">
    <source>
        <dbReference type="ARBA" id="ARBA00022989"/>
    </source>
</evidence>
<comment type="caution">
    <text evidence="11">The sequence shown here is derived from an EMBL/GenBank/DDBJ whole genome shotgun (WGS) entry which is preliminary data.</text>
</comment>
<protein>
    <recommendedName>
        <fullName evidence="9">Protein YIF1</fullName>
    </recommendedName>
</protein>
<evidence type="ECO:0000313" key="11">
    <source>
        <dbReference type="EMBL" id="RDL36547.1"/>
    </source>
</evidence>
<sequence length="327" mass="36279">MQRSQFGNPPPATSPPLHHPVPQHVSTVPQLRSPPPPAPQHQHSGYGSPYQPHGQSQPQAQAQGGNNAFGAYGGFINDPTAQMGFQVGQSALKHGTEYLEQNVSRYVNVSALKHYFNVSNSYVVNKVVLILWPWRHKPWARKLAGPNGQFMPPRDDVNSPDMYIPVMALVTYILLSTLLAGLRGAFQPELLGYTATWAFFIVGIEILGLKLGCYLLSIANDSQLLDLVAYSGYKFVGVIVTLVVSEIFNRGQGTGGWLGWTIFAYCFLANALFLLRSLKYVLLPENATDERGAMQTVARSQKSRRTQFLFVYSYPVQLIFMWGLTSM</sequence>
<comment type="similarity">
    <text evidence="1 9">Belongs to the YIF1 family.</text>
</comment>
<dbReference type="GO" id="GO:0000139">
    <property type="term" value="C:Golgi membrane"/>
    <property type="evidence" value="ECO:0007669"/>
    <property type="project" value="UniProtKB-SubCell"/>
</dbReference>
<dbReference type="EMBL" id="NPIC01000004">
    <property type="protein sequence ID" value="RDL36547.1"/>
    <property type="molecule type" value="Genomic_DNA"/>
</dbReference>
<keyword evidence="5 9" id="KW-0653">Protein transport</keyword>
<dbReference type="OrthoDB" id="337750at2759"/>
<dbReference type="GO" id="GO:0005793">
    <property type="term" value="C:endoplasmic reticulum-Golgi intermediate compartment"/>
    <property type="evidence" value="ECO:0007669"/>
    <property type="project" value="UniProtKB-UniRule"/>
</dbReference>
<evidence type="ECO:0000256" key="1">
    <source>
        <dbReference type="ARBA" id="ARBA00009727"/>
    </source>
</evidence>
<feature type="compositionally biased region" description="Low complexity" evidence="10">
    <location>
        <begin position="50"/>
        <end position="67"/>
    </location>
</feature>
<dbReference type="Pfam" id="PF03878">
    <property type="entry name" value="YIF1"/>
    <property type="match status" value="1"/>
</dbReference>
<evidence type="ECO:0000256" key="2">
    <source>
        <dbReference type="ARBA" id="ARBA00022448"/>
    </source>
</evidence>
<comment type="function">
    <text evidence="9">Has a role in transport between endoplasmic reticulum and Golgi.</text>
</comment>
<dbReference type="AlphaFoldDB" id="A0A370TM05"/>
<dbReference type="STRING" id="2656787.A0A370TM05"/>
<reference evidence="11 12" key="1">
    <citation type="journal article" date="2018" name="IMA Fungus">
        <title>IMA Genome-F 9: Draft genome sequence of Annulohypoxylon stygium, Aspergillus mulundensis, Berkeleyomyces basicola (syn. Thielaviopsis basicola), Ceratocystis smalleyi, two Cercospora beticola strains, Coleophoma cylindrospora, Fusarium fracticaudum, Phialophora cf. hyalina, and Morchella septimelata.</title>
        <authorList>
            <person name="Wingfield B.D."/>
            <person name="Bills G.F."/>
            <person name="Dong Y."/>
            <person name="Huang W."/>
            <person name="Nel W.J."/>
            <person name="Swalarsk-Parry B.S."/>
            <person name="Vaghefi N."/>
            <person name="Wilken P.M."/>
            <person name="An Z."/>
            <person name="de Beer Z.W."/>
            <person name="De Vos L."/>
            <person name="Chen L."/>
            <person name="Duong T.A."/>
            <person name="Gao Y."/>
            <person name="Hammerbacher A."/>
            <person name="Kikkert J.R."/>
            <person name="Li Y."/>
            <person name="Li H."/>
            <person name="Li K."/>
            <person name="Li Q."/>
            <person name="Liu X."/>
            <person name="Ma X."/>
            <person name="Naidoo K."/>
            <person name="Pethybridge S.J."/>
            <person name="Sun J."/>
            <person name="Steenkamp E.T."/>
            <person name="van der Nest M.A."/>
            <person name="van Wyk S."/>
            <person name="Wingfield M.J."/>
            <person name="Xiong C."/>
            <person name="Yue Q."/>
            <person name="Zhang X."/>
        </authorList>
    </citation>
    <scope>NUCLEOTIDE SEQUENCE [LARGE SCALE GENOMIC DNA]</scope>
    <source>
        <strain evidence="11 12">BP 5553</strain>
    </source>
</reference>
<dbReference type="GO" id="GO:0030134">
    <property type="term" value="C:COPII-coated ER to Golgi transport vesicle"/>
    <property type="evidence" value="ECO:0007669"/>
    <property type="project" value="TreeGrafter"/>
</dbReference>
<keyword evidence="7 9" id="KW-0333">Golgi apparatus</keyword>
<evidence type="ECO:0000256" key="4">
    <source>
        <dbReference type="ARBA" id="ARBA00022824"/>
    </source>
</evidence>
<dbReference type="Proteomes" id="UP000254866">
    <property type="component" value="Unassembled WGS sequence"/>
</dbReference>
<dbReference type="GO" id="GO:0006888">
    <property type="term" value="P:endoplasmic reticulum to Golgi vesicle-mediated transport"/>
    <property type="evidence" value="ECO:0007669"/>
    <property type="project" value="UniProtKB-UniRule"/>
</dbReference>
<name>A0A370TM05_9HELO</name>
<evidence type="ECO:0000313" key="12">
    <source>
        <dbReference type="Proteomes" id="UP000254866"/>
    </source>
</evidence>
<dbReference type="GO" id="GO:0005789">
    <property type="term" value="C:endoplasmic reticulum membrane"/>
    <property type="evidence" value="ECO:0007669"/>
    <property type="project" value="UniProtKB-SubCell"/>
</dbReference>
<gene>
    <name evidence="11" type="ORF">BP5553_05899</name>
</gene>
<accession>A0A370TM05</accession>
<evidence type="ECO:0000256" key="8">
    <source>
        <dbReference type="ARBA" id="ARBA00023136"/>
    </source>
</evidence>
<keyword evidence="4 9" id="KW-0256">Endoplasmic reticulum</keyword>
<feature type="transmembrane region" description="Helical" evidence="9">
    <location>
        <begin position="308"/>
        <end position="325"/>
    </location>
</feature>
<dbReference type="InterPro" id="IPR005578">
    <property type="entry name" value="Yif1_fam"/>
</dbReference>
<keyword evidence="3 9" id="KW-0812">Transmembrane</keyword>
<feature type="transmembrane region" description="Helical" evidence="9">
    <location>
        <begin position="227"/>
        <end position="245"/>
    </location>
</feature>
<feature type="transmembrane region" description="Helical" evidence="9">
    <location>
        <begin position="194"/>
        <end position="215"/>
    </location>
</feature>
<keyword evidence="6 9" id="KW-1133">Transmembrane helix</keyword>
<evidence type="ECO:0000256" key="3">
    <source>
        <dbReference type="ARBA" id="ARBA00022692"/>
    </source>
</evidence>
<dbReference type="GO" id="GO:0015031">
    <property type="term" value="P:protein transport"/>
    <property type="evidence" value="ECO:0007669"/>
    <property type="project" value="UniProtKB-KW"/>
</dbReference>
<evidence type="ECO:0000256" key="5">
    <source>
        <dbReference type="ARBA" id="ARBA00022927"/>
    </source>
</evidence>
<feature type="transmembrane region" description="Helical" evidence="9">
    <location>
        <begin position="162"/>
        <end position="182"/>
    </location>
</feature>
<keyword evidence="8 9" id="KW-0472">Membrane</keyword>
<keyword evidence="12" id="KW-1185">Reference proteome</keyword>
<dbReference type="PANTHER" id="PTHR14083:SF0">
    <property type="entry name" value="YIP1D-INTERACTING FACTOR 1, ISOFORM C"/>
    <property type="match status" value="1"/>
</dbReference>
<evidence type="ECO:0000256" key="9">
    <source>
        <dbReference type="RuleBase" id="RU368073"/>
    </source>
</evidence>
<feature type="compositionally biased region" description="Pro residues" evidence="10">
    <location>
        <begin position="8"/>
        <end position="19"/>
    </location>
</feature>
<dbReference type="PANTHER" id="PTHR14083">
    <property type="entry name" value="YIP1 INTERACTING FACTOR HOMOLOG YIF1 PROTEIN"/>
    <property type="match status" value="1"/>
</dbReference>
<dbReference type="GeneID" id="43598748"/>
<feature type="transmembrane region" description="Helical" evidence="9">
    <location>
        <begin position="257"/>
        <end position="275"/>
    </location>
</feature>
<dbReference type="RefSeq" id="XP_031869203.1">
    <property type="nucleotide sequence ID" value="XM_032014522.1"/>
</dbReference>
<feature type="region of interest" description="Disordered" evidence="10">
    <location>
        <begin position="1"/>
        <end position="67"/>
    </location>
</feature>
<comment type="subcellular location">
    <subcellularLocation>
        <location evidence="9">Endoplasmic reticulum membrane</location>
        <topology evidence="9">Multi-pass membrane protein</topology>
    </subcellularLocation>
    <subcellularLocation>
        <location evidence="9">Golgi apparatus membrane</location>
        <topology evidence="9">Multi-pass membrane protein</topology>
    </subcellularLocation>
</comment>